<feature type="domain" description="SANT" evidence="14">
    <location>
        <begin position="130"/>
        <end position="181"/>
    </location>
</feature>
<dbReference type="FunFam" id="1.10.10.60:FF:000033">
    <property type="entry name" value="REST corepressor 3"/>
    <property type="match status" value="2"/>
</dbReference>
<dbReference type="Pfam" id="PF20878">
    <property type="entry name" value="REST_helical"/>
    <property type="match status" value="2"/>
</dbReference>
<dbReference type="eggNOG" id="KOG1194">
    <property type="taxonomic scope" value="Eukaryota"/>
</dbReference>
<keyword evidence="7" id="KW-0539">Nucleus</keyword>
<feature type="coiled-coil region" evidence="11">
    <location>
        <begin position="285"/>
        <end position="312"/>
    </location>
</feature>
<feature type="compositionally biased region" description="Pro residues" evidence="12">
    <location>
        <begin position="433"/>
        <end position="462"/>
    </location>
</feature>
<feature type="domain" description="SANT" evidence="14">
    <location>
        <begin position="502"/>
        <end position="553"/>
    </location>
</feature>
<feature type="domain" description="SANT" evidence="14">
    <location>
        <begin position="328"/>
        <end position="379"/>
    </location>
</feature>
<dbReference type="SMART" id="SM01189">
    <property type="entry name" value="ELM2"/>
    <property type="match status" value="1"/>
</dbReference>
<gene>
    <name evidence="15" type="ORF">TREES_T100019365</name>
</gene>
<feature type="region of interest" description="Disordered" evidence="12">
    <location>
        <begin position="388"/>
        <end position="462"/>
    </location>
</feature>
<dbReference type="GO" id="GO:0003714">
    <property type="term" value="F:transcription corepressor activity"/>
    <property type="evidence" value="ECO:0007669"/>
    <property type="project" value="TreeGrafter"/>
</dbReference>
<keyword evidence="4" id="KW-0805">Transcription regulation</keyword>
<dbReference type="InParanoid" id="L9KRH0"/>
<dbReference type="Gene3D" id="1.10.10.60">
    <property type="entry name" value="Homeodomain-like"/>
    <property type="match status" value="2"/>
</dbReference>
<feature type="domain" description="ELM2" evidence="13">
    <location>
        <begin position="44"/>
        <end position="129"/>
    </location>
</feature>
<evidence type="ECO:0000256" key="1">
    <source>
        <dbReference type="ARBA" id="ARBA00004123"/>
    </source>
</evidence>
<keyword evidence="2" id="KW-0678">Repressor</keyword>
<dbReference type="InterPro" id="IPR000949">
    <property type="entry name" value="ELM2_dom"/>
</dbReference>
<evidence type="ECO:0000256" key="9">
    <source>
        <dbReference type="ARBA" id="ARBA00038011"/>
    </source>
</evidence>
<feature type="compositionally biased region" description="Low complexity" evidence="12">
    <location>
        <begin position="833"/>
        <end position="858"/>
    </location>
</feature>
<keyword evidence="16" id="KW-1185">Reference proteome</keyword>
<dbReference type="PROSITE" id="PS51156">
    <property type="entry name" value="ELM2"/>
    <property type="match status" value="2"/>
</dbReference>
<dbReference type="InterPro" id="IPR017884">
    <property type="entry name" value="SANT_dom"/>
</dbReference>
<feature type="compositionally biased region" description="Basic residues" evidence="12">
    <location>
        <begin position="249"/>
        <end position="261"/>
    </location>
</feature>
<comment type="function">
    <text evidence="8">May act as a component of a corepressor complex that represses transcription.</text>
</comment>
<feature type="region of interest" description="Disordered" evidence="12">
    <location>
        <begin position="556"/>
        <end position="636"/>
    </location>
</feature>
<feature type="domain" description="ELM2" evidence="13">
    <location>
        <begin position="402"/>
        <end position="501"/>
    </location>
</feature>
<dbReference type="Proteomes" id="UP000011518">
    <property type="component" value="Unassembled WGS sequence"/>
</dbReference>
<accession>L9KRH0</accession>
<dbReference type="GO" id="GO:0006357">
    <property type="term" value="P:regulation of transcription by RNA polymerase II"/>
    <property type="evidence" value="ECO:0007669"/>
    <property type="project" value="TreeGrafter"/>
</dbReference>
<evidence type="ECO:0000256" key="3">
    <source>
        <dbReference type="ARBA" id="ARBA00022737"/>
    </source>
</evidence>
<dbReference type="PANTHER" id="PTHR16089">
    <property type="entry name" value="REST COREPRESSOR COREST PROTEIN-RELATED"/>
    <property type="match status" value="1"/>
</dbReference>
<evidence type="ECO:0000256" key="8">
    <source>
        <dbReference type="ARBA" id="ARBA00037180"/>
    </source>
</evidence>
<evidence type="ECO:0000256" key="5">
    <source>
        <dbReference type="ARBA" id="ARBA00023054"/>
    </source>
</evidence>
<evidence type="ECO:0000256" key="2">
    <source>
        <dbReference type="ARBA" id="ARBA00022491"/>
    </source>
</evidence>
<dbReference type="Pfam" id="PF01448">
    <property type="entry name" value="ELM2"/>
    <property type="match status" value="1"/>
</dbReference>
<evidence type="ECO:0000313" key="16">
    <source>
        <dbReference type="Proteomes" id="UP000011518"/>
    </source>
</evidence>
<dbReference type="Pfam" id="PF00249">
    <property type="entry name" value="Myb_DNA-binding"/>
    <property type="match status" value="2"/>
</dbReference>
<organism evidence="15 16">
    <name type="scientific">Tupaia chinensis</name>
    <name type="common">Chinese tree shrew</name>
    <name type="synonym">Tupaia belangeri chinensis</name>
    <dbReference type="NCBI Taxonomy" id="246437"/>
    <lineage>
        <taxon>Eukaryota</taxon>
        <taxon>Metazoa</taxon>
        <taxon>Chordata</taxon>
        <taxon>Craniata</taxon>
        <taxon>Vertebrata</taxon>
        <taxon>Euteleostomi</taxon>
        <taxon>Mammalia</taxon>
        <taxon>Eutheria</taxon>
        <taxon>Euarchontoglires</taxon>
        <taxon>Scandentia</taxon>
        <taxon>Tupaiidae</taxon>
        <taxon>Tupaia</taxon>
    </lineage>
</organism>
<evidence type="ECO:0000256" key="12">
    <source>
        <dbReference type="SAM" id="MobiDB-lite"/>
    </source>
</evidence>
<comment type="subcellular location">
    <subcellularLocation>
        <location evidence="1">Nucleus</location>
    </subcellularLocation>
</comment>
<dbReference type="InterPro" id="IPR051066">
    <property type="entry name" value="Trans_reg/Corepressor"/>
</dbReference>
<dbReference type="CDD" id="cd00167">
    <property type="entry name" value="SANT"/>
    <property type="match status" value="2"/>
</dbReference>
<proteinExistence type="inferred from homology"/>
<keyword evidence="3" id="KW-0677">Repeat</keyword>
<dbReference type="Gene3D" id="1.20.58.1880">
    <property type="match status" value="2"/>
</dbReference>
<feature type="domain" description="SANT" evidence="14">
    <location>
        <begin position="700"/>
        <end position="751"/>
    </location>
</feature>
<comment type="similarity">
    <text evidence="9">Belongs to the CoREST family.</text>
</comment>
<dbReference type="SMART" id="SM00717">
    <property type="entry name" value="SANT"/>
    <property type="match status" value="4"/>
</dbReference>
<feature type="compositionally biased region" description="Pro residues" evidence="12">
    <location>
        <begin position="805"/>
        <end position="832"/>
    </location>
</feature>
<keyword evidence="5 11" id="KW-0175">Coiled coil</keyword>
<feature type="region of interest" description="Disordered" evidence="12">
    <location>
        <begin position="185"/>
        <end position="264"/>
    </location>
</feature>
<feature type="coiled-coil region" evidence="11">
    <location>
        <begin position="657"/>
        <end position="684"/>
    </location>
</feature>
<dbReference type="FunCoup" id="L9KRH0">
    <property type="interactions" value="243"/>
</dbReference>
<feature type="compositionally biased region" description="Basic residues" evidence="12">
    <location>
        <begin position="621"/>
        <end position="633"/>
    </location>
</feature>
<dbReference type="STRING" id="246437.L9KRH0"/>
<dbReference type="EMBL" id="KB320702">
    <property type="protein sequence ID" value="ELW65054.1"/>
    <property type="molecule type" value="Genomic_DNA"/>
</dbReference>
<dbReference type="SUPFAM" id="SSF46689">
    <property type="entry name" value="Homeodomain-like"/>
    <property type="match status" value="4"/>
</dbReference>
<dbReference type="FunFam" id="1.20.58.1880:FF:000001">
    <property type="entry name" value="REST corepressor 1"/>
    <property type="match status" value="2"/>
</dbReference>
<evidence type="ECO:0000256" key="7">
    <source>
        <dbReference type="ARBA" id="ARBA00023242"/>
    </source>
</evidence>
<keyword evidence="6" id="KW-0804">Transcription</keyword>
<sequence length="899" mass="99745">MPSVMEKPSAGSGILSRSRAKTAPNGGQPHSEDDSSEEEHSHDSMIRVGTNYQAVIPECKPESPARYSNKELKGMLVWSPNHCVSDAKLDKYIAMAKEKHGYNIEQALGMLLWHKHDVEKSLADLANFTPFPDEWTVEDKVLFEQAFGFHGKCFQRIQQMLPDKLIPSLVKYYYSWKKTRSRTSVMDRQARRLGGRKDKEDSSDELEEGRGAVSEGEPDAGDPKREPLPSRPLNARPGPGKKEVQASQYRHHPLRTRRRPPKGMYLSPEGLTAVSGSPDLANLTLRGLDSQLISLKRQVQSMKQTNSSLRQALEGGIDPLRPPEANTKFNSRWTTDEQLLAVQAIRRYGKDFGAIAEVIGNKTLTQVKTFFVSYRRRFNLEEVLQEWEAEQDGAPGAPVPMEEARRGAPLPASALEEDDEVQITSVSTSMPRGVPPAPPPPPPPTSLSQPPPLLRPPLPPAPTLLSLAKEKHGYNIEQALGMLLWHKHDVEKSLADLANFTPFPDEWTVEDKVLFEQAFGFHGKCFQRIQQMLPDKLIPSLVKYYYSWKKTRSRTSVMDRQARRLGGRKDKEDSSDELEEGRGAVSEGEPDAGDPKGEPLPSRPLNARPGPGKKEVQASQYRHHPLRTRRRPPKGMYLSPEGLTAVSGSPDLANLTLRGLDSQLISLKRQVQSMKQTNSSLRQALEGGIDPLRPPEANTKFNSRWTTDEQLLAVQAIRRYGKDFGAIAEVIGNKTLTQVKTFFVSYRRRFNLEEVLQEWEAEQDGAPGAPVPMEEARRGAPLPASALEEDDEVQITSVSTSMPRGVPPAPPPPPPPTSLSQPPPLLRPPLPTAPTLIRQPPLQPPLQQGRFLQPRLAPNQPPPPLIRPALAASRHSARPGPQPPPTLIGAPLEPPAPSL</sequence>
<dbReference type="FunFam" id="4.10.1240.50:FF:000002">
    <property type="entry name" value="REST corepressor isoform X1"/>
    <property type="match status" value="1"/>
</dbReference>
<dbReference type="InterPro" id="IPR001005">
    <property type="entry name" value="SANT/Myb"/>
</dbReference>
<dbReference type="GO" id="GO:0000118">
    <property type="term" value="C:histone deacetylase complex"/>
    <property type="evidence" value="ECO:0007669"/>
    <property type="project" value="TreeGrafter"/>
</dbReference>
<evidence type="ECO:0000256" key="4">
    <source>
        <dbReference type="ARBA" id="ARBA00023015"/>
    </source>
</evidence>
<feature type="region of interest" description="Disordered" evidence="12">
    <location>
        <begin position="760"/>
        <end position="899"/>
    </location>
</feature>
<evidence type="ECO:0000256" key="6">
    <source>
        <dbReference type="ARBA" id="ARBA00023163"/>
    </source>
</evidence>
<evidence type="ECO:0000313" key="15">
    <source>
        <dbReference type="EMBL" id="ELW65054.1"/>
    </source>
</evidence>
<feature type="compositionally biased region" description="Pro residues" evidence="12">
    <location>
        <begin position="880"/>
        <end position="899"/>
    </location>
</feature>
<dbReference type="GO" id="GO:0005667">
    <property type="term" value="C:transcription regulator complex"/>
    <property type="evidence" value="ECO:0007669"/>
    <property type="project" value="TreeGrafter"/>
</dbReference>
<feature type="compositionally biased region" description="Basic and acidic residues" evidence="12">
    <location>
        <begin position="30"/>
        <end position="43"/>
    </location>
</feature>
<dbReference type="AlphaFoldDB" id="L9KRH0"/>
<reference evidence="16" key="1">
    <citation type="submission" date="2012-07" db="EMBL/GenBank/DDBJ databases">
        <title>Genome of the Chinese tree shrew, a rising model animal genetically related to primates.</title>
        <authorList>
            <person name="Zhang G."/>
            <person name="Fan Y."/>
            <person name="Yao Y."/>
            <person name="Huang Z."/>
        </authorList>
    </citation>
    <scope>NUCLEOTIDE SEQUENCE [LARGE SCALE GENOMIC DNA]</scope>
</reference>
<feature type="region of interest" description="Disordered" evidence="12">
    <location>
        <begin position="1"/>
        <end position="43"/>
    </location>
</feature>
<evidence type="ECO:0000259" key="14">
    <source>
        <dbReference type="PROSITE" id="PS51293"/>
    </source>
</evidence>
<protein>
    <recommendedName>
        <fullName evidence="10">REST corepressor 2</fullName>
    </recommendedName>
</protein>
<evidence type="ECO:0000259" key="13">
    <source>
        <dbReference type="PROSITE" id="PS51156"/>
    </source>
</evidence>
<name>L9KRH0_TUPCH</name>
<evidence type="ECO:0000256" key="11">
    <source>
        <dbReference type="SAM" id="Coils"/>
    </source>
</evidence>
<dbReference type="PROSITE" id="PS51293">
    <property type="entry name" value="SANT"/>
    <property type="match status" value="4"/>
</dbReference>
<dbReference type="PANTHER" id="PTHR16089:SF12">
    <property type="entry name" value="REST COREPRESSOR 2"/>
    <property type="match status" value="1"/>
</dbReference>
<dbReference type="Gene3D" id="4.10.1240.50">
    <property type="match status" value="1"/>
</dbReference>
<dbReference type="InterPro" id="IPR009057">
    <property type="entry name" value="Homeodomain-like_sf"/>
</dbReference>
<dbReference type="InterPro" id="IPR049048">
    <property type="entry name" value="REST_helical"/>
</dbReference>
<evidence type="ECO:0000256" key="10">
    <source>
        <dbReference type="ARBA" id="ARBA00040517"/>
    </source>
</evidence>
<reference evidence="16" key="2">
    <citation type="journal article" date="2013" name="Nat. Commun.">
        <title>Genome of the Chinese tree shrew.</title>
        <authorList>
            <person name="Fan Y."/>
            <person name="Huang Z.Y."/>
            <person name="Cao C.C."/>
            <person name="Chen C.S."/>
            <person name="Chen Y.X."/>
            <person name="Fan D.D."/>
            <person name="He J."/>
            <person name="Hou H.L."/>
            <person name="Hu L."/>
            <person name="Hu X.T."/>
            <person name="Jiang X.T."/>
            <person name="Lai R."/>
            <person name="Lang Y.S."/>
            <person name="Liang B."/>
            <person name="Liao S.G."/>
            <person name="Mu D."/>
            <person name="Ma Y.Y."/>
            <person name="Niu Y.Y."/>
            <person name="Sun X.Q."/>
            <person name="Xia J.Q."/>
            <person name="Xiao J."/>
            <person name="Xiong Z.Q."/>
            <person name="Xu L."/>
            <person name="Yang L."/>
            <person name="Zhang Y."/>
            <person name="Zhao W."/>
            <person name="Zhao X.D."/>
            <person name="Zheng Y.T."/>
            <person name="Zhou J.M."/>
            <person name="Zhu Y.B."/>
            <person name="Zhang G.J."/>
            <person name="Wang J."/>
            <person name="Yao Y.G."/>
        </authorList>
    </citation>
    <scope>NUCLEOTIDE SEQUENCE [LARGE SCALE GENOMIC DNA]</scope>
</reference>